<accession>A0A5M8NZ59</accession>
<dbReference type="EMBL" id="SNRX01000019">
    <property type="protein sequence ID" value="KAA6301430.1"/>
    <property type="molecule type" value="Genomic_DNA"/>
</dbReference>
<dbReference type="AlphaFoldDB" id="A0A5M8NZ59"/>
<proteinExistence type="predicted"/>
<dbReference type="Pfam" id="PF10988">
    <property type="entry name" value="DUF2807"/>
    <property type="match status" value="1"/>
</dbReference>
<organism evidence="2 3">
    <name type="scientific">Candidatus Ordinivivax streblomastigis</name>
    <dbReference type="NCBI Taxonomy" id="2540710"/>
    <lineage>
        <taxon>Bacteria</taxon>
        <taxon>Pseudomonadati</taxon>
        <taxon>Bacteroidota</taxon>
        <taxon>Bacteroidia</taxon>
        <taxon>Bacteroidales</taxon>
        <taxon>Candidatus Ordinivivax</taxon>
    </lineage>
</organism>
<gene>
    <name evidence="2" type="ORF">EZS26_002417</name>
</gene>
<reference evidence="2 3" key="1">
    <citation type="submission" date="2019-03" db="EMBL/GenBank/DDBJ databases">
        <title>Single cell metagenomics reveals metabolic interactions within the superorganism composed of flagellate Streblomastix strix and complex community of Bacteroidetes bacteria on its surface.</title>
        <authorList>
            <person name="Treitli S.C."/>
            <person name="Kolisko M."/>
            <person name="Husnik F."/>
            <person name="Keeling P."/>
            <person name="Hampl V."/>
        </authorList>
    </citation>
    <scope>NUCLEOTIDE SEQUENCE [LARGE SCALE GENOMIC DNA]</scope>
    <source>
        <strain evidence="2">St1</strain>
    </source>
</reference>
<dbReference type="PANTHER" id="PTHR39200">
    <property type="entry name" value="HYPOTHETICAL EXPORTED PROTEIN"/>
    <property type="match status" value="1"/>
</dbReference>
<name>A0A5M8NZ59_9BACT</name>
<comment type="caution">
    <text evidence="2">The sequence shown here is derived from an EMBL/GenBank/DDBJ whole genome shotgun (WGS) entry which is preliminary data.</text>
</comment>
<evidence type="ECO:0000259" key="1">
    <source>
        <dbReference type="Pfam" id="PF10988"/>
    </source>
</evidence>
<dbReference type="Gene3D" id="2.160.20.120">
    <property type="match status" value="1"/>
</dbReference>
<evidence type="ECO:0000313" key="2">
    <source>
        <dbReference type="EMBL" id="KAA6301430.1"/>
    </source>
</evidence>
<feature type="domain" description="Putative auto-transporter adhesin head GIN" evidence="1">
    <location>
        <begin position="44"/>
        <end position="228"/>
    </location>
</feature>
<dbReference type="Proteomes" id="UP000324575">
    <property type="component" value="Unassembled WGS sequence"/>
</dbReference>
<sequence length="245" mass="26834">MKRFTSFFICSFIAFPVFHSCLPSHWKEVKGNYHIVNEKIAIPDYDEITVNISADVVYRQIAQDEPFLQVSVDANILPLLNISVKNHRLIIDQTDDSIIKPSKLIIYTNSRNLEQVKITGSGNVLLANEVNAKEMKLSIIGSGDVKTDSLYCKELEVKITGSGDVLLNGAATSADFRISGSGDIRAFNYAIEDLDCRISGSGDIDALVLRELEASISGSGDIRYKGHPKSVHTSVSGSGDIIQIN</sequence>
<evidence type="ECO:0000313" key="3">
    <source>
        <dbReference type="Proteomes" id="UP000324575"/>
    </source>
</evidence>
<dbReference type="PANTHER" id="PTHR39200:SF1">
    <property type="entry name" value="AUTO-TRANSPORTER ADHESIN HEAD GIN DOMAIN-CONTAINING PROTEIN-RELATED"/>
    <property type="match status" value="1"/>
</dbReference>
<dbReference type="InterPro" id="IPR021255">
    <property type="entry name" value="DUF2807"/>
</dbReference>
<protein>
    <recommendedName>
        <fullName evidence="1">Putative auto-transporter adhesin head GIN domain-containing protein</fullName>
    </recommendedName>
</protein>